<evidence type="ECO:0000313" key="4">
    <source>
        <dbReference type="Proteomes" id="UP001056500"/>
    </source>
</evidence>
<dbReference type="RefSeq" id="WP_251870853.1">
    <property type="nucleotide sequence ID" value="NZ_CP098755.1"/>
</dbReference>
<protein>
    <submittedName>
        <fullName evidence="3">DUF4179 domain-containing protein</fullName>
    </submittedName>
</protein>
<gene>
    <name evidence="3" type="ORF">NDK47_16535</name>
</gene>
<feature type="domain" description="DUF4179" evidence="2">
    <location>
        <begin position="1"/>
        <end position="84"/>
    </location>
</feature>
<dbReference type="InterPro" id="IPR025436">
    <property type="entry name" value="DUF4179"/>
</dbReference>
<evidence type="ECO:0000256" key="1">
    <source>
        <dbReference type="SAM" id="SignalP"/>
    </source>
</evidence>
<evidence type="ECO:0000313" key="3">
    <source>
        <dbReference type="EMBL" id="USG63774.1"/>
    </source>
</evidence>
<sequence length="449" mass="50467">MKKIALVTAAVLGIGFSVSVAVSPTLANYVSSFFNKDLDKGVQDAVDMGYAKEAEASATDQGIIIKVADVMADPARIIVSFQLEDTNGKKWSQHILNHKENKIYVTDEDGNVVADRISYFLRNDDYGYYQLMLAEDTPKQLKLHLEVKKLETRVEEAANEFMDGNWNITVPIDMEKSMAASKTVPLSKTITTTPGLTIIAKSIAYTPSAARLTLETTWSEEAQKRIDGFAKQLNATEQDLKTLKAYELNYRIMDNAGNEIVSTSRRSTQEQSPLYESIRKVTENGIEKDVYDIVFIPSKQQGEMTFELDGITLQEPSQLAIPIEANALAKAPVVEEREGLRVTIKSMSMEQEPESEKMMPALRVQEEYKDYPLREWYLTDDQNRSYPLKSVPVPCKVTSDSTGDTLTVCERTLFAKGMDQLPKKAKLQLRLEAKSYETLDWQLALPLEK</sequence>
<dbReference type="EMBL" id="CP098755">
    <property type="protein sequence ID" value="USG63774.1"/>
    <property type="molecule type" value="Genomic_DNA"/>
</dbReference>
<accession>A0ABY4WA25</accession>
<dbReference type="Proteomes" id="UP001056500">
    <property type="component" value="Chromosome"/>
</dbReference>
<dbReference type="Pfam" id="PF13786">
    <property type="entry name" value="DUF4179"/>
    <property type="match status" value="1"/>
</dbReference>
<feature type="chain" id="PRO_5045504046" evidence="1">
    <location>
        <begin position="22"/>
        <end position="449"/>
    </location>
</feature>
<keyword evidence="1" id="KW-0732">Signal</keyword>
<name>A0ABY4WA25_9BACL</name>
<dbReference type="Gene3D" id="2.60.40.1630">
    <property type="entry name" value="bacillus anthracis domain"/>
    <property type="match status" value="1"/>
</dbReference>
<keyword evidence="4" id="KW-1185">Reference proteome</keyword>
<organism evidence="3 4">
    <name type="scientific">Brevibacillus ruminantium</name>
    <dbReference type="NCBI Taxonomy" id="2950604"/>
    <lineage>
        <taxon>Bacteria</taxon>
        <taxon>Bacillati</taxon>
        <taxon>Bacillota</taxon>
        <taxon>Bacilli</taxon>
        <taxon>Bacillales</taxon>
        <taxon>Paenibacillaceae</taxon>
        <taxon>Brevibacillus</taxon>
    </lineage>
</organism>
<evidence type="ECO:0000259" key="2">
    <source>
        <dbReference type="Pfam" id="PF13786"/>
    </source>
</evidence>
<proteinExistence type="predicted"/>
<feature type="signal peptide" evidence="1">
    <location>
        <begin position="1"/>
        <end position="21"/>
    </location>
</feature>
<reference evidence="3" key="1">
    <citation type="submission" date="2022-06" db="EMBL/GenBank/DDBJ databases">
        <title>Genome sequencing of Brevibacillus sp. BB3-R1.</title>
        <authorList>
            <person name="Heo J."/>
            <person name="Lee D."/>
            <person name="Won M."/>
            <person name="Han B.-H."/>
            <person name="Hong S.-B."/>
            <person name="Kwon S.-W."/>
        </authorList>
    </citation>
    <scope>NUCLEOTIDE SEQUENCE</scope>
    <source>
        <strain evidence="3">BB3-R1</strain>
    </source>
</reference>